<dbReference type="OrthoDB" id="1360128at2"/>
<proteinExistence type="predicted"/>
<sequence>MKKLIKISAFATLVFVGALGIQSFTSTKAVSSEKVLSNIEFKVINDTSSEYKYCVNGGHNYISAGASKGFSYSEGTEIKHLDGSNCGGVWFKVTSSMHGKSFKISELPK</sequence>
<feature type="chain" id="PRO_5022120037" evidence="1">
    <location>
        <begin position="21"/>
        <end position="109"/>
    </location>
</feature>
<name>A0A556N333_9FLAO</name>
<dbReference type="RefSeq" id="WP_144332141.1">
    <property type="nucleotide sequence ID" value="NZ_VLPL01000002.1"/>
</dbReference>
<gene>
    <name evidence="2" type="ORF">FO442_05445</name>
</gene>
<keyword evidence="1" id="KW-0732">Signal</keyword>
<accession>A0A556N333</accession>
<dbReference type="EMBL" id="VLPL01000002">
    <property type="protein sequence ID" value="TSJ46604.1"/>
    <property type="molecule type" value="Genomic_DNA"/>
</dbReference>
<feature type="signal peptide" evidence="1">
    <location>
        <begin position="1"/>
        <end position="20"/>
    </location>
</feature>
<comment type="caution">
    <text evidence="2">The sequence shown here is derived from an EMBL/GenBank/DDBJ whole genome shotgun (WGS) entry which is preliminary data.</text>
</comment>
<dbReference type="Proteomes" id="UP000316008">
    <property type="component" value="Unassembled WGS sequence"/>
</dbReference>
<evidence type="ECO:0000256" key="1">
    <source>
        <dbReference type="SAM" id="SignalP"/>
    </source>
</evidence>
<dbReference type="AlphaFoldDB" id="A0A556N333"/>
<keyword evidence="3" id="KW-1185">Reference proteome</keyword>
<protein>
    <submittedName>
        <fullName evidence="2">Uncharacterized protein</fullName>
    </submittedName>
</protein>
<evidence type="ECO:0000313" key="3">
    <source>
        <dbReference type="Proteomes" id="UP000316008"/>
    </source>
</evidence>
<organism evidence="2 3">
    <name type="scientific">Fluviicola chungangensis</name>
    <dbReference type="NCBI Taxonomy" id="2597671"/>
    <lineage>
        <taxon>Bacteria</taxon>
        <taxon>Pseudomonadati</taxon>
        <taxon>Bacteroidota</taxon>
        <taxon>Flavobacteriia</taxon>
        <taxon>Flavobacteriales</taxon>
        <taxon>Crocinitomicaceae</taxon>
        <taxon>Fluviicola</taxon>
    </lineage>
</organism>
<evidence type="ECO:0000313" key="2">
    <source>
        <dbReference type="EMBL" id="TSJ46604.1"/>
    </source>
</evidence>
<reference evidence="2 3" key="1">
    <citation type="submission" date="2019-07" db="EMBL/GenBank/DDBJ databases">
        <authorList>
            <person name="Huq M.A."/>
        </authorList>
    </citation>
    <scope>NUCLEOTIDE SEQUENCE [LARGE SCALE GENOMIC DNA]</scope>
    <source>
        <strain evidence="2 3">MAH-3</strain>
    </source>
</reference>